<dbReference type="InterPro" id="IPR020471">
    <property type="entry name" value="AKR"/>
</dbReference>
<evidence type="ECO:0000256" key="1">
    <source>
        <dbReference type="SAM" id="MobiDB-lite"/>
    </source>
</evidence>
<reference evidence="4" key="1">
    <citation type="submission" date="2020-09" db="EMBL/GenBank/DDBJ databases">
        <title>Comparative genome analyses of four rice-infecting Rhizoctonia solani isolates reveal extensive enrichment of homogalacturonan modification genes.</title>
        <authorList>
            <person name="Lee D.-Y."/>
            <person name="Jeon J."/>
            <person name="Kim K.-T."/>
            <person name="Cheong K."/>
            <person name="Song H."/>
            <person name="Choi G."/>
            <person name="Ko J."/>
            <person name="Opiyo S.O."/>
            <person name="Zuo S."/>
            <person name="Madhav S."/>
            <person name="Lee Y.-H."/>
            <person name="Wang G.-L."/>
        </authorList>
    </citation>
    <scope>NUCLEOTIDE SEQUENCE</scope>
    <source>
        <strain evidence="4">AG1-IA YN-7</strain>
    </source>
</reference>
<dbReference type="InterPro" id="IPR023210">
    <property type="entry name" value="NADP_OxRdtase_dom"/>
</dbReference>
<feature type="compositionally biased region" description="Basic and acidic residues" evidence="1">
    <location>
        <begin position="833"/>
        <end position="848"/>
    </location>
</feature>
<feature type="region of interest" description="Disordered" evidence="1">
    <location>
        <begin position="157"/>
        <end position="320"/>
    </location>
</feature>
<sequence length="1516" mass="166589">MVQFKLLHRGLVRKVTFKNVEQPSWHELSWKIGDVCQIPHAAVALTYLDPDGDKITISSQPELMEYYYALEEDDFDPSSTPHKFIVRNLSEGIPDDSVSDPREDMFLTRDLQTVAASTVGGGSQWGLTPEDEAERDPTKLRLSGYSTFADALSPLARSAGGTDLEDASSPEKEDLPGGFKPSPSPQPSKNTGGTGSWFGAWGKVLGGGNESSPTPAPAPAASAPPPPPPPPPPPIPEPTKPISTSNTSSRLDPDSNPWANDGNVTKTPAWAASTTPTSTAKAPALPWAPPSHVATGTLKGPSRGPPTQQQQQQTQSKLVPPPVAATVHMDSMVADRATTYEGSPAVLATVPRGRRHKKKLEKAAKEEEARRAAEAANPTGSKFEEMELKAMEREAARERDESARASAEAATRAAVEEQRRQEQHEWDRERERLERIKIDERTQPHQTHQRGVSDLSHSSEWEHVQDQTADQEDEQSYRDRIEAARANVFGTSPSNAPTIRQRKSSTRSKDKTGKSSRPNSKIYPPTPAPKKFFDSDLVSENGQNGASGSAPATPGIPAPPSTAQVCSDVADLLVSFGRILDNERELLDAIRETFSSGPHPGALSSTFHNRRLSPEMLRIVTSVDDLLTKILPSRPAPSPHENISMALEPRVPTPSVTPTPTIPADPEFSVPKSEFATSFEFANRGRQQGAPIINVPRPKYPASSLTREGYSTGTTPPSQTSYGFGTSSYPSNTSPDKSSHARSRSRPPPGDFEIVPPSFLPPQARVVPPPVVPGEETDGSPMTPDPSRGFARHGGHEGGLVLASQSQRSTDTTKADMDRQLYKSQRELYKLERAERKKEMEERAAAKAERKRAKAAASSDPKIADLTSQLQGLVPPRPHEAERQYIENPYDNGPRTAGPYPGSQASTVYAEGLGQVTLVPPPGFPGSNSAVTAPVSPVHEDPSAQSFDRARRRRQSLTGGVSPERYSHSRPPPSNSTRTETYHGLQPDAYPGAAHHSSQYAPQPLQQDLAKRVALRLTEMGYTPQKYPTLPSIVGHRIRPLMNTPGVNENELAYHIVRDLFNPASTSIPATKDIQTSWFPELIRRLGRATRSPEGPPGDTITQGWDADRRDIDIPFWTIPPTSIYLPRIFFGVFCIQRLYTTTSPSLHSLIPIHNHGQHYSQAHWAKGEVQRVIRSSIQLTRRAAILDAPCWIWSLESHQVYMRRCKFDRMTNQQTEILTLLCLCRQTVYNAIKSGYRLLDGAGDYGNEKEAGEGVARAIKEGIVKREDLFITSKLWNTFHAKEHAHALARKQLADWGLDYFDLFLIHFPVSLKYVDPAKRYPPEWFGDDGKTVELQNTPIQETWQALEELVDAGLAKNIGISNMQGSLIIDIFRYARIAPQVLQIEHHPYLTQEPLIKLANTLGIAVTAYSSFGPQSFLELNMGQGVKSLLEGHSTIESVAKAHNKTAAQVLLRWASQRGIAVIPKSNNQGRLEQNLASTDFDLSDEQIKSISALNQGIRFNNPADIDPRMSIFA</sequence>
<dbReference type="Pfam" id="PF00564">
    <property type="entry name" value="PB1"/>
    <property type="match status" value="1"/>
</dbReference>
<evidence type="ECO:0000313" key="5">
    <source>
        <dbReference type="Proteomes" id="UP000650582"/>
    </source>
</evidence>
<dbReference type="EMBL" id="JACYCC010000034">
    <property type="protein sequence ID" value="KAF8683195.1"/>
    <property type="molecule type" value="Genomic_DNA"/>
</dbReference>
<feature type="compositionally biased region" description="Polar residues" evidence="1">
    <location>
        <begin position="444"/>
        <end position="456"/>
    </location>
</feature>
<dbReference type="Pfam" id="PF00248">
    <property type="entry name" value="Aldo_ket_red"/>
    <property type="match status" value="1"/>
</dbReference>
<dbReference type="PROSITE" id="PS00798">
    <property type="entry name" value="ALDOKETO_REDUCTASE_1"/>
    <property type="match status" value="1"/>
</dbReference>
<proteinExistence type="predicted"/>
<feature type="region of interest" description="Disordered" evidence="1">
    <location>
        <begin position="833"/>
        <end position="906"/>
    </location>
</feature>
<evidence type="ECO:0008006" key="6">
    <source>
        <dbReference type="Google" id="ProtNLM"/>
    </source>
</evidence>
<dbReference type="Gene3D" id="3.20.20.100">
    <property type="entry name" value="NADP-dependent oxidoreductase domain"/>
    <property type="match status" value="1"/>
</dbReference>
<dbReference type="GO" id="GO:0016491">
    <property type="term" value="F:oxidoreductase activity"/>
    <property type="evidence" value="ECO:0007669"/>
    <property type="project" value="InterPro"/>
</dbReference>
<feature type="compositionally biased region" description="Low complexity" evidence="1">
    <location>
        <begin position="404"/>
        <end position="413"/>
    </location>
</feature>
<evidence type="ECO:0000259" key="2">
    <source>
        <dbReference type="Pfam" id="PF00248"/>
    </source>
</evidence>
<name>A0A8H7LMR0_9AGAM</name>
<dbReference type="SUPFAM" id="SSF51430">
    <property type="entry name" value="NAD(P)-linked oxidoreductase"/>
    <property type="match status" value="1"/>
</dbReference>
<protein>
    <recommendedName>
        <fullName evidence="6">NADP-dependent oxidoreductase domain-containing protein</fullName>
    </recommendedName>
</protein>
<dbReference type="SUPFAM" id="SSF54277">
    <property type="entry name" value="CAD &amp; PB1 domains"/>
    <property type="match status" value="1"/>
</dbReference>
<dbReference type="Gene3D" id="3.10.20.90">
    <property type="entry name" value="Phosphatidylinositol 3-kinase Catalytic Subunit, Chain A, domain 1"/>
    <property type="match status" value="1"/>
</dbReference>
<feature type="compositionally biased region" description="Basic and acidic residues" evidence="1">
    <location>
        <begin position="811"/>
        <end position="821"/>
    </location>
</feature>
<feature type="domain" description="NADP-dependent oxidoreductase" evidence="2">
    <location>
        <begin position="1227"/>
        <end position="1497"/>
    </location>
</feature>
<feature type="region of interest" description="Disordered" evidence="1">
    <location>
        <begin position="919"/>
        <end position="1006"/>
    </location>
</feature>
<dbReference type="PANTHER" id="PTHR11732">
    <property type="entry name" value="ALDO/KETO REDUCTASE"/>
    <property type="match status" value="1"/>
</dbReference>
<feature type="region of interest" description="Disordered" evidence="1">
    <location>
        <begin position="344"/>
        <end position="562"/>
    </location>
</feature>
<evidence type="ECO:0000259" key="3">
    <source>
        <dbReference type="Pfam" id="PF00564"/>
    </source>
</evidence>
<feature type="compositionally biased region" description="Polar residues" evidence="1">
    <location>
        <begin position="703"/>
        <end position="736"/>
    </location>
</feature>
<feature type="compositionally biased region" description="Low complexity" evidence="1">
    <location>
        <begin position="265"/>
        <end position="284"/>
    </location>
</feature>
<dbReference type="InterPro" id="IPR000270">
    <property type="entry name" value="PB1_dom"/>
</dbReference>
<gene>
    <name evidence="4" type="ORF">RHS04_01862</name>
</gene>
<feature type="region of interest" description="Disordered" evidence="1">
    <location>
        <begin position="687"/>
        <end position="821"/>
    </location>
</feature>
<feature type="compositionally biased region" description="Polar residues" evidence="1">
    <location>
        <begin position="538"/>
        <end position="547"/>
    </location>
</feature>
<evidence type="ECO:0000313" key="4">
    <source>
        <dbReference type="EMBL" id="KAF8683195.1"/>
    </source>
</evidence>
<comment type="caution">
    <text evidence="4">The sequence shown here is derived from an EMBL/GenBank/DDBJ whole genome shotgun (WGS) entry which is preliminary data.</text>
</comment>
<feature type="compositionally biased region" description="Basic and acidic residues" evidence="1">
    <location>
        <begin position="361"/>
        <end position="373"/>
    </location>
</feature>
<dbReference type="Proteomes" id="UP000650582">
    <property type="component" value="Unassembled WGS sequence"/>
</dbReference>
<feature type="domain" description="PB1" evidence="3">
    <location>
        <begin position="2"/>
        <end position="65"/>
    </location>
</feature>
<dbReference type="PRINTS" id="PR00069">
    <property type="entry name" value="ALDKETRDTASE"/>
</dbReference>
<feature type="compositionally biased region" description="Basic and acidic residues" evidence="1">
    <location>
        <begin position="382"/>
        <end position="403"/>
    </location>
</feature>
<feature type="compositionally biased region" description="Polar residues" evidence="1">
    <location>
        <begin position="996"/>
        <end position="1006"/>
    </location>
</feature>
<dbReference type="InterPro" id="IPR018170">
    <property type="entry name" value="Aldo/ket_reductase_CS"/>
</dbReference>
<feature type="compositionally biased region" description="Pro residues" evidence="1">
    <location>
        <begin position="214"/>
        <end position="239"/>
    </location>
</feature>
<accession>A0A8H7LMR0</accession>
<dbReference type="InterPro" id="IPR036812">
    <property type="entry name" value="NAD(P)_OxRdtase_dom_sf"/>
</dbReference>
<feature type="compositionally biased region" description="Polar residues" evidence="1">
    <location>
        <begin position="489"/>
        <end position="498"/>
    </location>
</feature>
<feature type="compositionally biased region" description="Basic and acidic residues" evidence="1">
    <location>
        <begin position="414"/>
        <end position="443"/>
    </location>
</feature>
<organism evidence="4 5">
    <name type="scientific">Rhizoctonia solani</name>
    <dbReference type="NCBI Taxonomy" id="456999"/>
    <lineage>
        <taxon>Eukaryota</taxon>
        <taxon>Fungi</taxon>
        <taxon>Dikarya</taxon>
        <taxon>Basidiomycota</taxon>
        <taxon>Agaricomycotina</taxon>
        <taxon>Agaricomycetes</taxon>
        <taxon>Cantharellales</taxon>
        <taxon>Ceratobasidiaceae</taxon>
        <taxon>Rhizoctonia</taxon>
    </lineage>
</organism>